<dbReference type="CDD" id="cd09913">
    <property type="entry name" value="EHD"/>
    <property type="match status" value="1"/>
</dbReference>
<dbReference type="InterPro" id="IPR051943">
    <property type="entry name" value="TRAFAC_Dynamin-like_GTPase"/>
</dbReference>
<dbReference type="Proteomes" id="UP000663877">
    <property type="component" value="Unassembled WGS sequence"/>
</dbReference>
<dbReference type="OrthoDB" id="10255185at2759"/>
<evidence type="ECO:0000256" key="8">
    <source>
        <dbReference type="ARBA" id="ARBA00022833"/>
    </source>
</evidence>
<keyword evidence="9" id="KW-0106">Calcium</keyword>
<dbReference type="PROSITE" id="PS52027">
    <property type="entry name" value="ZF_C2HC_C3H"/>
    <property type="match status" value="2"/>
</dbReference>
<evidence type="ECO:0000313" key="15">
    <source>
        <dbReference type="EMBL" id="CAF0766049.1"/>
    </source>
</evidence>
<dbReference type="Pfam" id="PF00350">
    <property type="entry name" value="Dynamin_N"/>
    <property type="match status" value="1"/>
</dbReference>
<dbReference type="Pfam" id="PF13913">
    <property type="entry name" value="zf-C2HC_2"/>
    <property type="match status" value="2"/>
</dbReference>
<feature type="region of interest" description="Disordered" evidence="12">
    <location>
        <begin position="427"/>
        <end position="462"/>
    </location>
</feature>
<dbReference type="FunFam" id="3.40.50.300:FF:000147">
    <property type="entry name" value="EH domain-containing protein 1"/>
    <property type="match status" value="1"/>
</dbReference>
<evidence type="ECO:0000256" key="6">
    <source>
        <dbReference type="ARBA" id="ARBA00022753"/>
    </source>
</evidence>
<dbReference type="InterPro" id="IPR030381">
    <property type="entry name" value="G_DYNAMIN_dom"/>
</dbReference>
<keyword evidence="5" id="KW-0547">Nucleotide-binding</keyword>
<evidence type="ECO:0000256" key="3">
    <source>
        <dbReference type="ARBA" id="ARBA00022475"/>
    </source>
</evidence>
<comment type="caution">
    <text evidence="15">The sequence shown here is derived from an EMBL/GenBank/DDBJ whole genome shotgun (WGS) entry which is preliminary data.</text>
</comment>
<evidence type="ECO:0000259" key="14">
    <source>
        <dbReference type="PROSITE" id="PS52027"/>
    </source>
</evidence>
<feature type="domain" description="C2HC/C3H-type" evidence="14">
    <location>
        <begin position="286"/>
        <end position="315"/>
    </location>
</feature>
<evidence type="ECO:0000256" key="4">
    <source>
        <dbReference type="ARBA" id="ARBA00022723"/>
    </source>
</evidence>
<evidence type="ECO:0000313" key="16">
    <source>
        <dbReference type="EMBL" id="CAF1084701.1"/>
    </source>
</evidence>
<sequence length="654" mass="74983">MPFWKKDPVKKEIYTNVAEGLRQVYKAKLLPLEEAYRFHEFHSPQLDDSDFSAKPMVLLVGQYSVGKTTFIRYLLNEDFPGIRIGPEPTTDSFIAIMNADRSGTIPGNALVVDPSKPFRPLSKFGNAFLNRFVCSQLHNEILETVTFIDTPGILAGEKQRVDRGYEFTHVLEWFADRCDRILLLFDVSSLDISDELKRAIEVLRRNDDKIRIVLNKADSVDHQALMRVYGALMWSLGKVLGTPEVCRVYVGSFWSKPLNFDSNRRLFELETKDLFDDLEYPTEDLRLQQCQICGRQFNAESLKKHQSICKKVTNKKRRVFDAGKQRATDSDVPYKATKQTAQIYNGEIDPREIQSKSKPKSNWREKHTRLIQSIRQARTVTQAIEQGAPLPAFRPSEVPSDYVACPYCRRNFNEHTAKRHIPFCQTQHERKQMQPPARPNQQVDRVRTVPPQNSYPHKQQSANLEAYSNSHDAHTNGYKQVRSAPMRVRRNPAEPQLPPQSLPPKTSGYGYGGYQKRYGSNYKEELISPAHYYEPDDEDNYDSHIYHRAQQPILMRTGRTQEHTTLNVRARQQNGDPSPYMRRIPPILTAPASYSQTQYHYGNGQNNTSTRPTAIGRLPPPPPPPVSLRNRCGECGSAFKIASARFCCECGCKR</sequence>
<feature type="domain" description="C2HC/C3H-type" evidence="14">
    <location>
        <begin position="401"/>
        <end position="430"/>
    </location>
</feature>
<dbReference type="PROSITE" id="PS51718">
    <property type="entry name" value="G_DYNAMIN_2"/>
    <property type="match status" value="1"/>
</dbReference>
<dbReference type="InterPro" id="IPR049899">
    <property type="entry name" value="Znf_C2HC_C3H"/>
</dbReference>
<dbReference type="SUPFAM" id="SSF52540">
    <property type="entry name" value="P-loop containing nucleoside triphosphate hydrolases"/>
    <property type="match status" value="1"/>
</dbReference>
<evidence type="ECO:0000256" key="7">
    <source>
        <dbReference type="ARBA" id="ARBA00022771"/>
    </source>
</evidence>
<gene>
    <name evidence="15" type="ORF">BJG266_LOCUS3284</name>
    <name evidence="16" type="ORF">QVE165_LOCUS19422</name>
</gene>
<name>A0A813QET2_9BILA</name>
<dbReference type="EMBL" id="CAJNOI010000008">
    <property type="protein sequence ID" value="CAF0766049.1"/>
    <property type="molecule type" value="Genomic_DNA"/>
</dbReference>
<evidence type="ECO:0000313" key="18">
    <source>
        <dbReference type="Proteomes" id="UP000663877"/>
    </source>
</evidence>
<evidence type="ECO:0000256" key="1">
    <source>
        <dbReference type="ARBA" id="ARBA00004413"/>
    </source>
</evidence>
<keyword evidence="6" id="KW-0967">Endosome</keyword>
<dbReference type="GO" id="GO:0005886">
    <property type="term" value="C:plasma membrane"/>
    <property type="evidence" value="ECO:0007669"/>
    <property type="project" value="UniProtKB-SubCell"/>
</dbReference>
<organism evidence="15 18">
    <name type="scientific">Adineta steineri</name>
    <dbReference type="NCBI Taxonomy" id="433720"/>
    <lineage>
        <taxon>Eukaryota</taxon>
        <taxon>Metazoa</taxon>
        <taxon>Spiralia</taxon>
        <taxon>Gnathifera</taxon>
        <taxon>Rotifera</taxon>
        <taxon>Eurotatoria</taxon>
        <taxon>Bdelloidea</taxon>
        <taxon>Adinetida</taxon>
        <taxon>Adinetidae</taxon>
        <taxon>Adineta</taxon>
    </lineage>
</organism>
<dbReference type="PANTHER" id="PTHR43681:SF1">
    <property type="entry name" value="SARCALUMENIN"/>
    <property type="match status" value="1"/>
</dbReference>
<dbReference type="Proteomes" id="UP000663832">
    <property type="component" value="Unassembled WGS sequence"/>
</dbReference>
<feature type="region of interest" description="Disordered" evidence="12">
    <location>
        <begin position="491"/>
        <end position="510"/>
    </location>
</feature>
<evidence type="ECO:0000256" key="11">
    <source>
        <dbReference type="PROSITE-ProRule" id="PRU01371"/>
    </source>
</evidence>
<dbReference type="InterPro" id="IPR045063">
    <property type="entry name" value="Dynamin_N"/>
</dbReference>
<dbReference type="PANTHER" id="PTHR43681">
    <property type="entry name" value="TRANSMEMBRANE GTPASE FZO"/>
    <property type="match status" value="1"/>
</dbReference>
<comment type="subcellular location">
    <subcellularLocation>
        <location evidence="1">Cell membrane</location>
        <topology evidence="1">Peripheral membrane protein</topology>
        <orientation evidence="1">Cytoplasmic side</orientation>
    </subcellularLocation>
    <subcellularLocation>
        <location evidence="2">Endosome membrane</location>
        <topology evidence="2">Peripheral membrane protein</topology>
    </subcellularLocation>
</comment>
<dbReference type="InterPro" id="IPR031692">
    <property type="entry name" value="EHD_N"/>
</dbReference>
<dbReference type="GO" id="GO:0010008">
    <property type="term" value="C:endosome membrane"/>
    <property type="evidence" value="ECO:0007669"/>
    <property type="project" value="UniProtKB-SubCell"/>
</dbReference>
<keyword evidence="8" id="KW-0862">Zinc</keyword>
<dbReference type="AlphaFoldDB" id="A0A813QET2"/>
<keyword evidence="4" id="KW-0479">Metal-binding</keyword>
<evidence type="ECO:0000256" key="9">
    <source>
        <dbReference type="ARBA" id="ARBA00022837"/>
    </source>
</evidence>
<evidence type="ECO:0000313" key="17">
    <source>
        <dbReference type="Proteomes" id="UP000663832"/>
    </source>
</evidence>
<protein>
    <submittedName>
        <fullName evidence="15">Uncharacterized protein</fullName>
    </submittedName>
</protein>
<reference evidence="15" key="1">
    <citation type="submission" date="2021-02" db="EMBL/GenBank/DDBJ databases">
        <authorList>
            <person name="Nowell W R."/>
        </authorList>
    </citation>
    <scope>NUCLEOTIDE SEQUENCE</scope>
</reference>
<dbReference type="EMBL" id="CAJNOM010000119">
    <property type="protein sequence ID" value="CAF1084701.1"/>
    <property type="molecule type" value="Genomic_DNA"/>
</dbReference>
<evidence type="ECO:0000259" key="13">
    <source>
        <dbReference type="PROSITE" id="PS51718"/>
    </source>
</evidence>
<feature type="domain" description="Dynamin-type G" evidence="13">
    <location>
        <begin position="51"/>
        <end position="291"/>
    </location>
</feature>
<keyword evidence="7 11" id="KW-0863">Zinc-finger</keyword>
<feature type="compositionally biased region" description="Polar residues" evidence="12">
    <location>
        <begin position="450"/>
        <end position="462"/>
    </location>
</feature>
<dbReference type="GO" id="GO:0008270">
    <property type="term" value="F:zinc ion binding"/>
    <property type="evidence" value="ECO:0007669"/>
    <property type="project" value="UniProtKB-KW"/>
</dbReference>
<dbReference type="Pfam" id="PF16880">
    <property type="entry name" value="EHD_N"/>
    <property type="match status" value="1"/>
</dbReference>
<evidence type="ECO:0000256" key="10">
    <source>
        <dbReference type="ARBA" id="ARBA00023136"/>
    </source>
</evidence>
<keyword evidence="3" id="KW-1003">Cell membrane</keyword>
<accession>A0A813QET2</accession>
<keyword evidence="10" id="KW-0472">Membrane</keyword>
<dbReference type="GO" id="GO:0005525">
    <property type="term" value="F:GTP binding"/>
    <property type="evidence" value="ECO:0007669"/>
    <property type="project" value="InterPro"/>
</dbReference>
<evidence type="ECO:0000256" key="2">
    <source>
        <dbReference type="ARBA" id="ARBA00004481"/>
    </source>
</evidence>
<evidence type="ECO:0000256" key="5">
    <source>
        <dbReference type="ARBA" id="ARBA00022741"/>
    </source>
</evidence>
<keyword evidence="17" id="KW-1185">Reference proteome</keyword>
<proteinExistence type="predicted"/>
<dbReference type="Gene3D" id="3.40.50.300">
    <property type="entry name" value="P-loop containing nucleotide triphosphate hydrolases"/>
    <property type="match status" value="1"/>
</dbReference>
<evidence type="ECO:0000256" key="12">
    <source>
        <dbReference type="SAM" id="MobiDB-lite"/>
    </source>
</evidence>
<dbReference type="Gene3D" id="1.10.268.20">
    <property type="match status" value="1"/>
</dbReference>
<dbReference type="InterPro" id="IPR027417">
    <property type="entry name" value="P-loop_NTPase"/>
</dbReference>